<dbReference type="InterPro" id="IPR057251">
    <property type="entry name" value="FP_C"/>
</dbReference>
<feature type="domain" description="FP protein C-terminal" evidence="2">
    <location>
        <begin position="289"/>
        <end position="340"/>
    </location>
</feature>
<feature type="coiled-coil region" evidence="1">
    <location>
        <begin position="102"/>
        <end position="129"/>
    </location>
</feature>
<proteinExistence type="predicted"/>
<comment type="caution">
    <text evidence="3">The sequence shown here is derived from an EMBL/GenBank/DDBJ whole genome shotgun (WGS) entry which is preliminary data.</text>
</comment>
<accession>A0A8S4FYM4</accession>
<dbReference type="InterPro" id="IPR011011">
    <property type="entry name" value="Znf_FYVE_PHD"/>
</dbReference>
<keyword evidence="1" id="KW-0175">Coiled coil</keyword>
<evidence type="ECO:0000259" key="2">
    <source>
        <dbReference type="Pfam" id="PF25298"/>
    </source>
</evidence>
<sequence length="403" mass="44751">MTKCGGCKKYIARADIAKCAKCAKCGTVYHPFCLKGGEEGTPNWVCPGCVSGNPPPAPNIEVPVAEGIDSLELPEPVVSDGRHNSTANDTTEEFKVELGLEIRLFREELSAVREEIRLFRAEVKDLKSSFSATEERLSTLDSRVDVLEKRVMEGTGSRLESVIAELRLELNEKDQELLGNDVEVSNLPEENGENATHMIMAVATKLGVTLRESDIVSAERVGARRRVPGEGGDAGAGAAGRPRPLVVRFTRRAVKDELTAAARVRRGATSADLSQSSAPRPFYVNERLTKYNRQLYYQTREVGRRLSWRFLWTKKGRIYARQGQDTPRHWIRSADDISRVTHKEAFIQELKTSLNFFQLQKPVLRNPSRAPSVAASVASDRDARVNARLTSAANFLDLEKVTQ</sequence>
<evidence type="ECO:0000313" key="3">
    <source>
        <dbReference type="EMBL" id="CAG9133250.1"/>
    </source>
</evidence>
<evidence type="ECO:0000313" key="4">
    <source>
        <dbReference type="Proteomes" id="UP000653454"/>
    </source>
</evidence>
<gene>
    <name evidence="3" type="ORF">PLXY2_LOCUS11548</name>
</gene>
<dbReference type="AlphaFoldDB" id="A0A8S4FYM4"/>
<protein>
    <submittedName>
        <fullName evidence="3">(diamondback moth) hypothetical protein</fullName>
    </submittedName>
</protein>
<keyword evidence="4" id="KW-1185">Reference proteome</keyword>
<organism evidence="3 4">
    <name type="scientific">Plutella xylostella</name>
    <name type="common">Diamondback moth</name>
    <name type="synonym">Plutella maculipennis</name>
    <dbReference type="NCBI Taxonomy" id="51655"/>
    <lineage>
        <taxon>Eukaryota</taxon>
        <taxon>Metazoa</taxon>
        <taxon>Ecdysozoa</taxon>
        <taxon>Arthropoda</taxon>
        <taxon>Hexapoda</taxon>
        <taxon>Insecta</taxon>
        <taxon>Pterygota</taxon>
        <taxon>Neoptera</taxon>
        <taxon>Endopterygota</taxon>
        <taxon>Lepidoptera</taxon>
        <taxon>Glossata</taxon>
        <taxon>Ditrysia</taxon>
        <taxon>Yponomeutoidea</taxon>
        <taxon>Plutellidae</taxon>
        <taxon>Plutella</taxon>
    </lineage>
</organism>
<name>A0A8S4FYM4_PLUXY</name>
<evidence type="ECO:0000256" key="1">
    <source>
        <dbReference type="SAM" id="Coils"/>
    </source>
</evidence>
<reference evidence="3" key="1">
    <citation type="submission" date="2020-11" db="EMBL/GenBank/DDBJ databases">
        <authorList>
            <person name="Whiteford S."/>
        </authorList>
    </citation>
    <scope>NUCLEOTIDE SEQUENCE</scope>
</reference>
<dbReference type="Proteomes" id="UP000653454">
    <property type="component" value="Unassembled WGS sequence"/>
</dbReference>
<dbReference type="SUPFAM" id="SSF57903">
    <property type="entry name" value="FYVE/PHD zinc finger"/>
    <property type="match status" value="1"/>
</dbReference>
<dbReference type="EMBL" id="CAJHNJ030000059">
    <property type="protein sequence ID" value="CAG9133250.1"/>
    <property type="molecule type" value="Genomic_DNA"/>
</dbReference>
<dbReference type="Pfam" id="PF25298">
    <property type="entry name" value="Baculo_FP_2nd"/>
    <property type="match status" value="1"/>
</dbReference>